<sequence>MMSNHRGKEFLGFMSTAPPVGLPDAVWRWIATPKLRVDDHGRPEQAPYGLRKIEAALQDAGYSAAIIDPDHVRRYIYKAKAIFIGHHDYFAFNPPSSEYWLVTGEEPLNRRLFLQFIEKIADYKERLNPDLKIIVGGPAAWQWLHVPGYVEKYKIDTIVEGEGEKVVIELARRIINGEKLPRYIVAGPFESPSIEEIPVIKGPSINGLVEIMRGCPRGCAFCSVTLRKLRFIPLEVIEKEVKINRQHGIKGGILHSEDVPLYGGSGITPNIDSLLKLHRVVSQYYEDYDWSHAALATLLHGEKTSKLVSRLSETLLSDGWKYLGFQTGIETGSPRLAAKIMPGKAAPFKPDKWPDVVREVMPILHDNFFIPAATVILGFPGETPDDVVKTIELIDDLKPYRVLIVPMFFVPMGALRREDWFTSVNITYEHAELLQAILKHSLYWSKDILRNFYMNKLRYLPFRYALLSFIRRAEKFSEELTPEKILYYIENSKKKLASRTREKEVISSKHLLRKLVSIHN</sequence>
<reference evidence="2" key="1">
    <citation type="journal article" date="2020" name="mSystems">
        <title>Genome- and Community-Level Interaction Insights into Carbon Utilization and Element Cycling Functions of Hydrothermarchaeota in Hydrothermal Sediment.</title>
        <authorList>
            <person name="Zhou Z."/>
            <person name="Liu Y."/>
            <person name="Xu W."/>
            <person name="Pan J."/>
            <person name="Luo Z.H."/>
            <person name="Li M."/>
        </authorList>
    </citation>
    <scope>NUCLEOTIDE SEQUENCE [LARGE SCALE GENOMIC DNA]</scope>
    <source>
        <strain evidence="2">SpSt-123</strain>
    </source>
</reference>
<dbReference type="SFLD" id="SFLDS00029">
    <property type="entry name" value="Radical_SAM"/>
    <property type="match status" value="1"/>
</dbReference>
<comment type="caution">
    <text evidence="2">The sequence shown here is derived from an EMBL/GenBank/DDBJ whole genome shotgun (WGS) entry which is preliminary data.</text>
</comment>
<dbReference type="Gene3D" id="3.40.50.280">
    <property type="entry name" value="Cobalamin-binding domain"/>
    <property type="match status" value="1"/>
</dbReference>
<dbReference type="InterPro" id="IPR006638">
    <property type="entry name" value="Elp3/MiaA/NifB-like_rSAM"/>
</dbReference>
<dbReference type="SMART" id="SM00729">
    <property type="entry name" value="Elp3"/>
    <property type="match status" value="1"/>
</dbReference>
<dbReference type="AlphaFoldDB" id="A0A7C1IHZ9"/>
<dbReference type="InterPro" id="IPR007197">
    <property type="entry name" value="rSAM"/>
</dbReference>
<gene>
    <name evidence="2" type="ORF">ENO04_02555</name>
</gene>
<dbReference type="EMBL" id="DSDY01000087">
    <property type="protein sequence ID" value="HDS10492.1"/>
    <property type="molecule type" value="Genomic_DNA"/>
</dbReference>
<organism evidence="2">
    <name type="scientific">Fervidicoccus fontis</name>
    <dbReference type="NCBI Taxonomy" id="683846"/>
    <lineage>
        <taxon>Archaea</taxon>
        <taxon>Thermoproteota</taxon>
        <taxon>Thermoprotei</taxon>
        <taxon>Fervidicoccales</taxon>
        <taxon>Fervidicoccaceae</taxon>
        <taxon>Fervidicoccus</taxon>
    </lineage>
</organism>
<dbReference type="PANTHER" id="PTHR42731">
    <property type="entry name" value="SLL1084 PROTEIN"/>
    <property type="match status" value="1"/>
</dbReference>
<dbReference type="GO" id="GO:0003824">
    <property type="term" value="F:catalytic activity"/>
    <property type="evidence" value="ECO:0007669"/>
    <property type="project" value="InterPro"/>
</dbReference>
<dbReference type="InterPro" id="IPR058240">
    <property type="entry name" value="rSAM_sf"/>
</dbReference>
<feature type="domain" description="Radical SAM core" evidence="1">
    <location>
        <begin position="201"/>
        <end position="446"/>
    </location>
</feature>
<evidence type="ECO:0000259" key="1">
    <source>
        <dbReference type="PROSITE" id="PS51918"/>
    </source>
</evidence>
<evidence type="ECO:0000313" key="2">
    <source>
        <dbReference type="EMBL" id="HDS10492.1"/>
    </source>
</evidence>
<dbReference type="Pfam" id="PF04055">
    <property type="entry name" value="Radical_SAM"/>
    <property type="match status" value="1"/>
</dbReference>
<dbReference type="PANTHER" id="PTHR42731:SF4">
    <property type="entry name" value="RADICAL SAM DOMAIN PROTEIN"/>
    <property type="match status" value="1"/>
</dbReference>
<accession>A0A7C1IHZ9</accession>
<protein>
    <submittedName>
        <fullName evidence="2">B12-binding domain-containing radical SAM protein</fullName>
    </submittedName>
</protein>
<dbReference type="Gene3D" id="3.80.30.20">
    <property type="entry name" value="tm_1862 like domain"/>
    <property type="match status" value="1"/>
</dbReference>
<dbReference type="SUPFAM" id="SSF102114">
    <property type="entry name" value="Radical SAM enzymes"/>
    <property type="match status" value="1"/>
</dbReference>
<dbReference type="PROSITE" id="PS51918">
    <property type="entry name" value="RADICAL_SAM"/>
    <property type="match status" value="1"/>
</dbReference>
<name>A0A7C1IHZ9_9CREN</name>
<dbReference type="InterPro" id="IPR023404">
    <property type="entry name" value="rSAM_horseshoe"/>
</dbReference>
<proteinExistence type="predicted"/>
<dbReference type="GO" id="GO:0051536">
    <property type="term" value="F:iron-sulfur cluster binding"/>
    <property type="evidence" value="ECO:0007669"/>
    <property type="project" value="InterPro"/>
</dbReference>
<dbReference type="SFLD" id="SFLDG01082">
    <property type="entry name" value="B12-binding_domain_containing"/>
    <property type="match status" value="1"/>
</dbReference>